<evidence type="ECO:0000256" key="5">
    <source>
        <dbReference type="ARBA" id="ARBA00023136"/>
    </source>
</evidence>
<dbReference type="EC" id="3.6.3.-" evidence="6"/>
<dbReference type="EMBL" id="JYFE01000060">
    <property type="protein sequence ID" value="KIT15051.1"/>
    <property type="molecule type" value="Genomic_DNA"/>
</dbReference>
<dbReference type="PANTHER" id="PTHR30024">
    <property type="entry name" value="ALIPHATIC SULFONATES-BINDING PROTEIN-RELATED"/>
    <property type="match status" value="1"/>
</dbReference>
<evidence type="ECO:0000256" key="4">
    <source>
        <dbReference type="ARBA" id="ARBA00022519"/>
    </source>
</evidence>
<dbReference type="RefSeq" id="WP_269078999.1">
    <property type="nucleotide sequence ID" value="NZ_FZPF01000001.1"/>
</dbReference>
<dbReference type="CDD" id="cd13553">
    <property type="entry name" value="PBP2_NrtA_CpmA_like"/>
    <property type="match status" value="1"/>
</dbReference>
<organism evidence="6 7">
    <name type="scientific">Jannaschia aquimarina</name>
    <dbReference type="NCBI Taxonomy" id="935700"/>
    <lineage>
        <taxon>Bacteria</taxon>
        <taxon>Pseudomonadati</taxon>
        <taxon>Pseudomonadota</taxon>
        <taxon>Alphaproteobacteria</taxon>
        <taxon>Rhodobacterales</taxon>
        <taxon>Roseobacteraceae</taxon>
        <taxon>Jannaschia</taxon>
    </lineage>
</organism>
<evidence type="ECO:0000256" key="2">
    <source>
        <dbReference type="ARBA" id="ARBA00022448"/>
    </source>
</evidence>
<gene>
    <name evidence="6" type="primary">cmpC_2</name>
    <name evidence="6" type="ORF">jaqu_33770</name>
</gene>
<dbReference type="STRING" id="935700.jaqu_33770"/>
<comment type="caution">
    <text evidence="6">The sequence shown here is derived from an EMBL/GenBank/DDBJ whole genome shotgun (WGS) entry which is preliminary data.</text>
</comment>
<keyword evidence="6" id="KW-0378">Hydrolase</keyword>
<proteinExistence type="predicted"/>
<keyword evidence="5" id="KW-0472">Membrane</keyword>
<dbReference type="Pfam" id="PF13379">
    <property type="entry name" value="NMT1_2"/>
    <property type="match status" value="1"/>
</dbReference>
<dbReference type="PATRIC" id="fig|935700.4.peg.3487"/>
<name>A0A0D1EDM4_9RHOB</name>
<dbReference type="AlphaFoldDB" id="A0A0D1EDM4"/>
<protein>
    <submittedName>
        <fullName evidence="6">CmpC_2 protein</fullName>
        <ecNumber evidence="6">3.6.3.-</ecNumber>
    </submittedName>
</protein>
<comment type="subcellular location">
    <subcellularLocation>
        <location evidence="1">Endomembrane system</location>
    </subcellularLocation>
</comment>
<keyword evidence="7" id="KW-1185">Reference proteome</keyword>
<dbReference type="Gene3D" id="3.40.190.10">
    <property type="entry name" value="Periplasmic binding protein-like II"/>
    <property type="match status" value="2"/>
</dbReference>
<dbReference type="InterPro" id="IPR044527">
    <property type="entry name" value="NrtA/CpmA_ABC-bd_dom"/>
</dbReference>
<dbReference type="Proteomes" id="UP000032232">
    <property type="component" value="Unassembled WGS sequence"/>
</dbReference>
<accession>A0A0D1EDM4</accession>
<keyword evidence="3" id="KW-1003">Cell membrane</keyword>
<dbReference type="GO" id="GO:0016787">
    <property type="term" value="F:hydrolase activity"/>
    <property type="evidence" value="ECO:0007669"/>
    <property type="project" value="UniProtKB-KW"/>
</dbReference>
<evidence type="ECO:0000256" key="3">
    <source>
        <dbReference type="ARBA" id="ARBA00022475"/>
    </source>
</evidence>
<sequence length="391" mass="41609">MTAHLSIAFMPLVDAAPLIVAEEMGFAREEGLSLDLVRAPSWSSLRDMLAFGRVEAAHMLAPVPVAMALGIGGVASSISALMVTSVNGTVVGVSMALAERMRGAGHLFGFDDASAAGRALVAEGGDRLRIGVPFPFSMHAELLYYWLSASGLPAPQGIEIRTVPPPLMADAISAGEIDAFCVGEPWGSRAVEIGAGTLLIPGRAIWSFAPEKVLAVRTEWAQNEPDLTGRLMRAVWKACRWLDHGGAQTTAAELLARAPYLDLPSEMIDRAFSGRLVISAKGEVRECRGFVVFHDGAATFPWRSQAAWIARQMAARLGLERAASLDSARNVFRTDLYRAHLREAGAILPGASEKVEGATGADTAVASETGRLILAENRFFDGQLFDPTPAS</sequence>
<evidence type="ECO:0000313" key="7">
    <source>
        <dbReference type="Proteomes" id="UP000032232"/>
    </source>
</evidence>
<evidence type="ECO:0000256" key="1">
    <source>
        <dbReference type="ARBA" id="ARBA00004308"/>
    </source>
</evidence>
<reference evidence="6 7" key="1">
    <citation type="submission" date="2015-02" db="EMBL/GenBank/DDBJ databases">
        <title>Genome Sequence of Jannaschia aquimarina DSM28248, a member of the Roseobacter clade.</title>
        <authorList>
            <person name="Voget S."/>
            <person name="Daniel R."/>
        </authorList>
    </citation>
    <scope>NUCLEOTIDE SEQUENCE [LARGE SCALE GENOMIC DNA]</scope>
    <source>
        <strain evidence="6 7">GSW-M26</strain>
    </source>
</reference>
<keyword evidence="4" id="KW-0997">Cell inner membrane</keyword>
<keyword evidence="2" id="KW-0813">Transport</keyword>
<dbReference type="SUPFAM" id="SSF53850">
    <property type="entry name" value="Periplasmic binding protein-like II"/>
    <property type="match status" value="1"/>
</dbReference>
<dbReference type="GO" id="GO:0012505">
    <property type="term" value="C:endomembrane system"/>
    <property type="evidence" value="ECO:0007669"/>
    <property type="project" value="UniProtKB-SubCell"/>
</dbReference>
<evidence type="ECO:0000313" key="6">
    <source>
        <dbReference type="EMBL" id="KIT15051.1"/>
    </source>
</evidence>
<dbReference type="PANTHER" id="PTHR30024:SF43">
    <property type="entry name" value="BLL4572 PROTEIN"/>
    <property type="match status" value="1"/>
</dbReference>